<dbReference type="EMBL" id="JARVKF010000157">
    <property type="protein sequence ID" value="KAK9421868.1"/>
    <property type="molecule type" value="Genomic_DNA"/>
</dbReference>
<keyword evidence="1" id="KW-0732">Signal</keyword>
<evidence type="ECO:0000313" key="2">
    <source>
        <dbReference type="EMBL" id="KAK9421868.1"/>
    </source>
</evidence>
<feature type="signal peptide" evidence="1">
    <location>
        <begin position="1"/>
        <end position="22"/>
    </location>
</feature>
<keyword evidence="3" id="KW-1185">Reference proteome</keyword>
<gene>
    <name evidence="2" type="ORF">SUNI508_05469</name>
</gene>
<accession>A0ABR2V4N7</accession>
<sequence>MLFKSTILSAMALVFASQAIGAAMPAGQDVSPRAALIATDPVSACNCPNNCSHKAGSGCQYKAGVSTDGSTVSGSCFDESGTLTCVPK</sequence>
<comment type="caution">
    <text evidence="2">The sequence shown here is derived from an EMBL/GenBank/DDBJ whole genome shotgun (WGS) entry which is preliminary data.</text>
</comment>
<organism evidence="2 3">
    <name type="scientific">Seiridium unicorne</name>
    <dbReference type="NCBI Taxonomy" id="138068"/>
    <lineage>
        <taxon>Eukaryota</taxon>
        <taxon>Fungi</taxon>
        <taxon>Dikarya</taxon>
        <taxon>Ascomycota</taxon>
        <taxon>Pezizomycotina</taxon>
        <taxon>Sordariomycetes</taxon>
        <taxon>Xylariomycetidae</taxon>
        <taxon>Amphisphaeriales</taxon>
        <taxon>Sporocadaceae</taxon>
        <taxon>Seiridium</taxon>
    </lineage>
</organism>
<name>A0ABR2V4N7_9PEZI</name>
<protein>
    <submittedName>
        <fullName evidence="2">Uncharacterized protein</fullName>
    </submittedName>
</protein>
<evidence type="ECO:0000256" key="1">
    <source>
        <dbReference type="SAM" id="SignalP"/>
    </source>
</evidence>
<evidence type="ECO:0000313" key="3">
    <source>
        <dbReference type="Proteomes" id="UP001408356"/>
    </source>
</evidence>
<dbReference type="Proteomes" id="UP001408356">
    <property type="component" value="Unassembled WGS sequence"/>
</dbReference>
<reference evidence="2 3" key="1">
    <citation type="journal article" date="2024" name="J. Plant Pathol.">
        <title>Sequence and assembly of the genome of Seiridium unicorne, isolate CBS 538.82, causal agent of cypress canker disease.</title>
        <authorList>
            <person name="Scali E."/>
            <person name="Rocca G.D."/>
            <person name="Danti R."/>
            <person name="Garbelotto M."/>
            <person name="Barberini S."/>
            <person name="Baroncelli R."/>
            <person name="Emiliani G."/>
        </authorList>
    </citation>
    <scope>NUCLEOTIDE SEQUENCE [LARGE SCALE GENOMIC DNA]</scope>
    <source>
        <strain evidence="2 3">BM-138-508</strain>
    </source>
</reference>
<feature type="chain" id="PRO_5046106010" evidence="1">
    <location>
        <begin position="23"/>
        <end position="88"/>
    </location>
</feature>
<proteinExistence type="predicted"/>